<organism evidence="1 3">
    <name type="scientific">Peronospora matthiolae</name>
    <dbReference type="NCBI Taxonomy" id="2874970"/>
    <lineage>
        <taxon>Eukaryota</taxon>
        <taxon>Sar</taxon>
        <taxon>Stramenopiles</taxon>
        <taxon>Oomycota</taxon>
        <taxon>Peronosporomycetes</taxon>
        <taxon>Peronosporales</taxon>
        <taxon>Peronosporaceae</taxon>
        <taxon>Peronospora</taxon>
    </lineage>
</organism>
<dbReference type="EMBL" id="CAKLBY020000289">
    <property type="protein sequence ID" value="CAK7943120.1"/>
    <property type="molecule type" value="Genomic_DNA"/>
</dbReference>
<accession>A0AAV1TDS6</accession>
<protein>
    <submittedName>
        <fullName evidence="1">Uncharacterized protein</fullName>
    </submittedName>
</protein>
<dbReference type="Proteomes" id="UP001162060">
    <property type="component" value="Unassembled WGS sequence"/>
</dbReference>
<evidence type="ECO:0000313" key="1">
    <source>
        <dbReference type="EMBL" id="CAK7917477.1"/>
    </source>
</evidence>
<dbReference type="AlphaFoldDB" id="A0AAV1TDS6"/>
<gene>
    <name evidence="2" type="ORF">PM001_LOCUS28270</name>
    <name evidence="1" type="ORF">PM001_LOCUS5605</name>
</gene>
<dbReference type="EMBL" id="CAKLBY020000046">
    <property type="protein sequence ID" value="CAK7917477.1"/>
    <property type="molecule type" value="Genomic_DNA"/>
</dbReference>
<proteinExistence type="predicted"/>
<sequence>MDEAGERLVVKLDKAKSKKSKYNRTGLQLQEKLRCALKQVAGLQADQEKLCHALKQVTRFQA</sequence>
<evidence type="ECO:0000313" key="3">
    <source>
        <dbReference type="Proteomes" id="UP001162060"/>
    </source>
</evidence>
<reference evidence="1" key="1">
    <citation type="submission" date="2024-01" db="EMBL/GenBank/DDBJ databases">
        <authorList>
            <person name="Webb A."/>
        </authorList>
    </citation>
    <scope>NUCLEOTIDE SEQUENCE</scope>
    <source>
        <strain evidence="1">Pm1</strain>
    </source>
</reference>
<comment type="caution">
    <text evidence="1">The sequence shown here is derived from an EMBL/GenBank/DDBJ whole genome shotgun (WGS) entry which is preliminary data.</text>
</comment>
<evidence type="ECO:0000313" key="2">
    <source>
        <dbReference type="EMBL" id="CAK7943120.1"/>
    </source>
</evidence>
<name>A0AAV1TDS6_9STRA</name>